<evidence type="ECO:0000313" key="2">
    <source>
        <dbReference type="EMBL" id="KMP03702.1"/>
    </source>
</evidence>
<sequence length="424" mass="47787">MIAWPLSFANMEARSDQFNFHSNSGHSISSTHPPQLWMNHPFSLSSGSHARRFDHSLNEPTLAQRTAAFRQLNRLPQRAQRIRRQTTSIGSRSSFPSQPVIVKTYSAETDARSTMSRHISRSERHPPAKLPPVQEFGIEGILRAIEPDIRNTLDAIAEICGRSKLSLANEYGSHRPPLGEIRAPTRPMDHGLLAVEEATSSSERLADKNIIVVGDDISTVDGREQYSSRYGFFESMQANIGALDYRFPFPPWNESDPQVAIPRRNPTPAGESRGQSQSHECQPKLRRSSFPWALLGRSGDFGNRAGRQSIQSRPVISEVHLDAQASSTDQQLDGMDLPTQLESRHTRETEPGNPMLKYAAHRLSFLSDLRGLLNRFKNVRQQNRLSDNEACVSAERNLRELLQRQNTYLLARDEHHQVLHVEAA</sequence>
<reference evidence="3" key="1">
    <citation type="journal article" date="2010" name="Genome Res.">
        <title>Population genomic sequencing of Coccidioides fungi reveals recent hybridization and transposon control.</title>
        <authorList>
            <person name="Neafsey D.E."/>
            <person name="Barker B.M."/>
            <person name="Sharpton T.J."/>
            <person name="Stajich J.E."/>
            <person name="Park D.J."/>
            <person name="Whiston E."/>
            <person name="Hung C.-Y."/>
            <person name="McMahan C."/>
            <person name="White J."/>
            <person name="Sykes S."/>
            <person name="Heiman D."/>
            <person name="Young S."/>
            <person name="Zeng Q."/>
            <person name="Abouelleil A."/>
            <person name="Aftuck L."/>
            <person name="Bessette D."/>
            <person name="Brown A."/>
            <person name="FitzGerald M."/>
            <person name="Lui A."/>
            <person name="Macdonald J.P."/>
            <person name="Priest M."/>
            <person name="Orbach M.J."/>
            <person name="Galgiani J.N."/>
            <person name="Kirkland T.N."/>
            <person name="Cole G.T."/>
            <person name="Birren B.W."/>
            <person name="Henn M.R."/>
            <person name="Taylor J.W."/>
            <person name="Rounsley S.D."/>
        </authorList>
    </citation>
    <scope>NUCLEOTIDE SEQUENCE [LARGE SCALE GENOMIC DNA]</scope>
    <source>
        <strain evidence="3">RMSCC 2394</strain>
    </source>
</reference>
<dbReference type="OrthoDB" id="5339332at2759"/>
<dbReference type="Proteomes" id="UP000054565">
    <property type="component" value="Unassembled WGS sequence"/>
</dbReference>
<dbReference type="AlphaFoldDB" id="A0A0J7B1M5"/>
<dbReference type="EMBL" id="DS028094">
    <property type="protein sequence ID" value="KMP03702.1"/>
    <property type="molecule type" value="Genomic_DNA"/>
</dbReference>
<proteinExistence type="predicted"/>
<protein>
    <submittedName>
        <fullName evidence="2">Uncharacterized protein</fullName>
    </submittedName>
</protein>
<accession>A0A0J7B1M5</accession>
<evidence type="ECO:0000313" key="3">
    <source>
        <dbReference type="Proteomes" id="UP000054565"/>
    </source>
</evidence>
<dbReference type="STRING" id="404692.A0A0J7B1M5"/>
<feature type="region of interest" description="Disordered" evidence="1">
    <location>
        <begin position="254"/>
        <end position="283"/>
    </location>
</feature>
<evidence type="ECO:0000256" key="1">
    <source>
        <dbReference type="SAM" id="MobiDB-lite"/>
    </source>
</evidence>
<gene>
    <name evidence="2" type="ORF">CIRG_03395</name>
</gene>
<name>A0A0J7B1M5_COCIT</name>
<organism evidence="2 3">
    <name type="scientific">Coccidioides immitis RMSCC 2394</name>
    <dbReference type="NCBI Taxonomy" id="404692"/>
    <lineage>
        <taxon>Eukaryota</taxon>
        <taxon>Fungi</taxon>
        <taxon>Dikarya</taxon>
        <taxon>Ascomycota</taxon>
        <taxon>Pezizomycotina</taxon>
        <taxon>Eurotiomycetes</taxon>
        <taxon>Eurotiomycetidae</taxon>
        <taxon>Onygenales</taxon>
        <taxon>Onygenaceae</taxon>
        <taxon>Coccidioides</taxon>
    </lineage>
</organism>